<comment type="caution">
    <text evidence="2">The sequence shown here is derived from an EMBL/GenBank/DDBJ whole genome shotgun (WGS) entry which is preliminary data.</text>
</comment>
<sequence>MSGKKTESTTSQSLGGKTESTTSLIPKDSKVSSEPESTTVANKEDSNKDKSSSTNTVPTSFADFEKKSKEQGWAAPTPTKPNFNI</sequence>
<evidence type="ECO:0000313" key="3">
    <source>
        <dbReference type="Proteomes" id="UP001465976"/>
    </source>
</evidence>
<name>A0ABR3FNZ0_9AGAR</name>
<feature type="compositionally biased region" description="Polar residues" evidence="1">
    <location>
        <begin position="8"/>
        <end position="24"/>
    </location>
</feature>
<keyword evidence="3" id="KW-1185">Reference proteome</keyword>
<gene>
    <name evidence="2" type="ORF">V5O48_004875</name>
</gene>
<proteinExistence type="predicted"/>
<dbReference type="EMBL" id="JBAHYK010000177">
    <property type="protein sequence ID" value="KAL0577122.1"/>
    <property type="molecule type" value="Genomic_DNA"/>
</dbReference>
<evidence type="ECO:0000313" key="2">
    <source>
        <dbReference type="EMBL" id="KAL0577122.1"/>
    </source>
</evidence>
<feature type="region of interest" description="Disordered" evidence="1">
    <location>
        <begin position="1"/>
        <end position="85"/>
    </location>
</feature>
<feature type="compositionally biased region" description="Basic and acidic residues" evidence="1">
    <location>
        <begin position="42"/>
        <end position="51"/>
    </location>
</feature>
<reference evidence="2 3" key="1">
    <citation type="submission" date="2024-02" db="EMBL/GenBank/DDBJ databases">
        <title>A draft genome for the cacao thread blight pathogen Marasmius crinis-equi.</title>
        <authorList>
            <person name="Cohen S.P."/>
            <person name="Baruah I.K."/>
            <person name="Amoako-Attah I."/>
            <person name="Bukari Y."/>
            <person name="Meinhardt L.W."/>
            <person name="Bailey B.A."/>
        </authorList>
    </citation>
    <scope>NUCLEOTIDE SEQUENCE [LARGE SCALE GENOMIC DNA]</scope>
    <source>
        <strain evidence="2 3">GH-76</strain>
    </source>
</reference>
<organism evidence="2 3">
    <name type="scientific">Marasmius crinis-equi</name>
    <dbReference type="NCBI Taxonomy" id="585013"/>
    <lineage>
        <taxon>Eukaryota</taxon>
        <taxon>Fungi</taxon>
        <taxon>Dikarya</taxon>
        <taxon>Basidiomycota</taxon>
        <taxon>Agaricomycotina</taxon>
        <taxon>Agaricomycetes</taxon>
        <taxon>Agaricomycetidae</taxon>
        <taxon>Agaricales</taxon>
        <taxon>Marasmiineae</taxon>
        <taxon>Marasmiaceae</taxon>
        <taxon>Marasmius</taxon>
    </lineage>
</organism>
<evidence type="ECO:0000256" key="1">
    <source>
        <dbReference type="SAM" id="MobiDB-lite"/>
    </source>
</evidence>
<accession>A0ABR3FNZ0</accession>
<dbReference type="Proteomes" id="UP001465976">
    <property type="component" value="Unassembled WGS sequence"/>
</dbReference>
<protein>
    <submittedName>
        <fullName evidence="2">Uncharacterized protein</fullName>
    </submittedName>
</protein>